<name>A0A9P8K3G2_AURME</name>
<evidence type="ECO:0000256" key="2">
    <source>
        <dbReference type="SAM" id="MobiDB-lite"/>
    </source>
</evidence>
<feature type="compositionally biased region" description="Basic residues" evidence="2">
    <location>
        <begin position="188"/>
        <end position="197"/>
    </location>
</feature>
<sequence length="197" mass="22386">MSAPVDYGKLVKNQFTELMELNKILEDRIRQVREAAQKRKARSDAMEKIYSLRGQDGDELQRYATWAMSDDFINALRQTLADAERLYQRKQDAEDAPTFTALIDRITEVHKDLFDGSKRLSKLYQADEKDMDDNKIIADALVALKLGKPSTSNQSVTNKSIADKSTTDKSVIDKTTADNENMSEKSTPTKKRRGVTF</sequence>
<feature type="compositionally biased region" description="Basic and acidic residues" evidence="2">
    <location>
        <begin position="161"/>
        <end position="177"/>
    </location>
</feature>
<evidence type="ECO:0000313" key="4">
    <source>
        <dbReference type="Proteomes" id="UP000767238"/>
    </source>
</evidence>
<gene>
    <name evidence="3" type="ORF">KCV03_g8774</name>
</gene>
<dbReference type="Proteomes" id="UP000767238">
    <property type="component" value="Unassembled WGS sequence"/>
</dbReference>
<feature type="compositionally biased region" description="Polar residues" evidence="2">
    <location>
        <begin position="150"/>
        <end position="160"/>
    </location>
</feature>
<dbReference type="AlphaFoldDB" id="A0A9P8K3G2"/>
<feature type="region of interest" description="Disordered" evidence="2">
    <location>
        <begin position="150"/>
        <end position="197"/>
    </location>
</feature>
<comment type="caution">
    <text evidence="3">The sequence shown here is derived from an EMBL/GenBank/DDBJ whole genome shotgun (WGS) entry which is preliminary data.</text>
</comment>
<organism evidence="3 4">
    <name type="scientific">Aureobasidium melanogenum</name>
    <name type="common">Aureobasidium pullulans var. melanogenum</name>
    <dbReference type="NCBI Taxonomy" id="46634"/>
    <lineage>
        <taxon>Eukaryota</taxon>
        <taxon>Fungi</taxon>
        <taxon>Dikarya</taxon>
        <taxon>Ascomycota</taxon>
        <taxon>Pezizomycotina</taxon>
        <taxon>Dothideomycetes</taxon>
        <taxon>Dothideomycetidae</taxon>
        <taxon>Dothideales</taxon>
        <taxon>Saccotheciaceae</taxon>
        <taxon>Aureobasidium</taxon>
    </lineage>
</organism>
<accession>A0A9P8K3G2</accession>
<evidence type="ECO:0000313" key="3">
    <source>
        <dbReference type="EMBL" id="KAH0213629.1"/>
    </source>
</evidence>
<keyword evidence="1" id="KW-0175">Coiled coil</keyword>
<dbReference type="OrthoDB" id="10286235at2759"/>
<feature type="coiled-coil region" evidence="1">
    <location>
        <begin position="15"/>
        <end position="42"/>
    </location>
</feature>
<reference evidence="3" key="2">
    <citation type="submission" date="2021-08" db="EMBL/GenBank/DDBJ databases">
        <authorList>
            <person name="Gostincar C."/>
            <person name="Sun X."/>
            <person name="Song Z."/>
            <person name="Gunde-Cimerman N."/>
        </authorList>
    </citation>
    <scope>NUCLEOTIDE SEQUENCE</scope>
    <source>
        <strain evidence="3">EXF-8016</strain>
    </source>
</reference>
<proteinExistence type="predicted"/>
<dbReference type="EMBL" id="JAHFYH010000093">
    <property type="protein sequence ID" value="KAH0213629.1"/>
    <property type="molecule type" value="Genomic_DNA"/>
</dbReference>
<evidence type="ECO:0000256" key="1">
    <source>
        <dbReference type="SAM" id="Coils"/>
    </source>
</evidence>
<protein>
    <submittedName>
        <fullName evidence="3">Uncharacterized protein</fullName>
    </submittedName>
</protein>
<reference evidence="3" key="1">
    <citation type="journal article" date="2021" name="J Fungi (Basel)">
        <title>Virulence traits and population genomics of the black yeast Aureobasidium melanogenum.</title>
        <authorList>
            <person name="Cernosa A."/>
            <person name="Sun X."/>
            <person name="Gostincar C."/>
            <person name="Fang C."/>
            <person name="Gunde-Cimerman N."/>
            <person name="Song Z."/>
        </authorList>
    </citation>
    <scope>NUCLEOTIDE SEQUENCE</scope>
    <source>
        <strain evidence="3">EXF-8016</strain>
    </source>
</reference>
<feature type="non-terminal residue" evidence="3">
    <location>
        <position position="197"/>
    </location>
</feature>